<evidence type="ECO:0000313" key="1">
    <source>
        <dbReference type="EMBL" id="KAI4566785.1"/>
    </source>
</evidence>
<name>A0ACB9UFV1_9CETA</name>
<proteinExistence type="predicted"/>
<comment type="caution">
    <text evidence="1">The sequence shown here is derived from an EMBL/GenBank/DDBJ whole genome shotgun (WGS) entry which is preliminary data.</text>
</comment>
<protein>
    <submittedName>
        <fullName evidence="1">Uncharacterized protein</fullName>
    </submittedName>
</protein>
<evidence type="ECO:0000313" key="2">
    <source>
        <dbReference type="Proteomes" id="UP001057279"/>
    </source>
</evidence>
<dbReference type="EMBL" id="CM043043">
    <property type="protein sequence ID" value="KAI4566785.1"/>
    <property type="molecule type" value="Genomic_DNA"/>
</dbReference>
<gene>
    <name evidence="1" type="ORF">MJG53_015462</name>
</gene>
<reference evidence="1" key="1">
    <citation type="submission" date="2022-03" db="EMBL/GenBank/DDBJ databases">
        <title>Genomic analyses of argali, domestic sheep and their hybrids provide insights into chromosomal evolution, heterosis and genetic basis of agronomic traits.</title>
        <authorList>
            <person name="Li M."/>
        </authorList>
    </citation>
    <scope>NUCLEOTIDE SEQUENCE</scope>
    <source>
        <strain evidence="1">F1 hybrid</strain>
    </source>
</reference>
<dbReference type="Proteomes" id="UP001057279">
    <property type="component" value="Linkage Group LG18"/>
</dbReference>
<organism evidence="1 2">
    <name type="scientific">Ovis ammon polii x Ovis aries</name>
    <dbReference type="NCBI Taxonomy" id="2918886"/>
    <lineage>
        <taxon>Eukaryota</taxon>
        <taxon>Metazoa</taxon>
        <taxon>Chordata</taxon>
        <taxon>Craniata</taxon>
        <taxon>Vertebrata</taxon>
        <taxon>Euteleostomi</taxon>
        <taxon>Mammalia</taxon>
        <taxon>Eutheria</taxon>
        <taxon>Laurasiatheria</taxon>
        <taxon>Artiodactyla</taxon>
        <taxon>Ruminantia</taxon>
        <taxon>Pecora</taxon>
        <taxon>Bovidae</taxon>
        <taxon>Caprinae</taxon>
        <taxon>Ovis</taxon>
    </lineage>
</organism>
<accession>A0ACB9UFV1</accession>
<sequence length="120" mass="12944">MNERAALQRVVSGLLTTSSCQIRDGLLPGVLAELAWPSGQHCEAAGVRSRPAAPHGSPGTELAGPCQAAWSSRAGVCGGDKVKNCIWRERQFPRKAGRKGEERQRRWREHGGSLSETGVR</sequence>
<keyword evidence="2" id="KW-1185">Reference proteome</keyword>